<evidence type="ECO:0000313" key="6">
    <source>
        <dbReference type="EMBL" id="NIJ07314.1"/>
    </source>
</evidence>
<dbReference type="InterPro" id="IPR036388">
    <property type="entry name" value="WH-like_DNA-bd_sf"/>
</dbReference>
<organism evidence="6 7">
    <name type="scientific">Sphingomonas vulcanisoli</name>
    <dbReference type="NCBI Taxonomy" id="1658060"/>
    <lineage>
        <taxon>Bacteria</taxon>
        <taxon>Pseudomonadati</taxon>
        <taxon>Pseudomonadota</taxon>
        <taxon>Alphaproteobacteria</taxon>
        <taxon>Sphingomonadales</taxon>
        <taxon>Sphingomonadaceae</taxon>
        <taxon>Sphingomonas</taxon>
    </lineage>
</organism>
<dbReference type="Gene3D" id="1.10.10.10">
    <property type="entry name" value="Winged helix-like DNA-binding domain superfamily/Winged helix DNA-binding domain"/>
    <property type="match status" value="1"/>
</dbReference>
<name>A0ABX0TP55_9SPHN</name>
<dbReference type="PANTHER" id="PTHR30118">
    <property type="entry name" value="HTH-TYPE TRANSCRIPTIONAL REGULATOR LEUO-RELATED"/>
    <property type="match status" value="1"/>
</dbReference>
<dbReference type="Pfam" id="PF00126">
    <property type="entry name" value="HTH_1"/>
    <property type="match status" value="1"/>
</dbReference>
<feature type="domain" description="HTH lysR-type" evidence="5">
    <location>
        <begin position="6"/>
        <end position="63"/>
    </location>
</feature>
<dbReference type="InterPro" id="IPR000847">
    <property type="entry name" value="LysR_HTH_N"/>
</dbReference>
<sequence>MRLDKLDLNLLIALDALLQERGVSLAADRLNMSQSAASGALGRLREYFRDDLLVLQGRSMALTPRAEKLIDPVRSIIEQIRATILVAEPFDPATSDRTLSVMATDYIFEILLRPVIVACATEAPGIRFELVPIVEHPVEALQRGRADILIGIDNVVSTEHPSALLYTEDFVIAGWRDNPLLADPMTRETYEELGHVAVRFGQQTSSYEATATRLRSVARRVEVIAPNFLSVGGLLVGTERIATIHRLLAVRMAEYLPLTLRELPFEMPPVRESAQWSSRNANDPAIAWLVERLKQIAAQLRSSSGAPEPSLPG</sequence>
<comment type="similarity">
    <text evidence="1">Belongs to the LysR transcriptional regulatory family.</text>
</comment>
<comment type="caution">
    <text evidence="6">The sequence shown here is derived from an EMBL/GenBank/DDBJ whole genome shotgun (WGS) entry which is preliminary data.</text>
</comment>
<dbReference type="GO" id="GO:0003677">
    <property type="term" value="F:DNA binding"/>
    <property type="evidence" value="ECO:0007669"/>
    <property type="project" value="UniProtKB-KW"/>
</dbReference>
<evidence type="ECO:0000259" key="5">
    <source>
        <dbReference type="PROSITE" id="PS50931"/>
    </source>
</evidence>
<dbReference type="Pfam" id="PF03466">
    <property type="entry name" value="LysR_substrate"/>
    <property type="match status" value="1"/>
</dbReference>
<reference evidence="6 7" key="1">
    <citation type="submission" date="2020-03" db="EMBL/GenBank/DDBJ databases">
        <title>Genomic Encyclopedia of Type Strains, Phase III (KMG-III): the genomes of soil and plant-associated and newly described type strains.</title>
        <authorList>
            <person name="Whitman W."/>
        </authorList>
    </citation>
    <scope>NUCLEOTIDE SEQUENCE [LARGE SCALE GENOMIC DNA]</scope>
    <source>
        <strain evidence="6 7">CECT 8804</strain>
    </source>
</reference>
<accession>A0ABX0TP55</accession>
<keyword evidence="7" id="KW-1185">Reference proteome</keyword>
<keyword evidence="4" id="KW-0804">Transcription</keyword>
<dbReference type="PANTHER" id="PTHR30118:SF6">
    <property type="entry name" value="HTH-TYPE TRANSCRIPTIONAL REGULATOR LEUO"/>
    <property type="match status" value="1"/>
</dbReference>
<dbReference type="PROSITE" id="PS50931">
    <property type="entry name" value="HTH_LYSR"/>
    <property type="match status" value="1"/>
</dbReference>
<dbReference type="InterPro" id="IPR050389">
    <property type="entry name" value="LysR-type_TF"/>
</dbReference>
<evidence type="ECO:0000313" key="7">
    <source>
        <dbReference type="Proteomes" id="UP000727456"/>
    </source>
</evidence>
<evidence type="ECO:0000256" key="3">
    <source>
        <dbReference type="ARBA" id="ARBA00023125"/>
    </source>
</evidence>
<dbReference type="SUPFAM" id="SSF53850">
    <property type="entry name" value="Periplasmic binding protein-like II"/>
    <property type="match status" value="1"/>
</dbReference>
<keyword evidence="2" id="KW-0805">Transcription regulation</keyword>
<evidence type="ECO:0000256" key="2">
    <source>
        <dbReference type="ARBA" id="ARBA00023015"/>
    </source>
</evidence>
<dbReference type="Proteomes" id="UP000727456">
    <property type="component" value="Unassembled WGS sequence"/>
</dbReference>
<dbReference type="InterPro" id="IPR005119">
    <property type="entry name" value="LysR_subst-bd"/>
</dbReference>
<dbReference type="SUPFAM" id="SSF46785">
    <property type="entry name" value="Winged helix' DNA-binding domain"/>
    <property type="match status" value="1"/>
</dbReference>
<protein>
    <submittedName>
        <fullName evidence="6">DNA-binding transcriptional LysR family regulator</fullName>
    </submittedName>
</protein>
<keyword evidence="3 6" id="KW-0238">DNA-binding</keyword>
<proteinExistence type="inferred from homology"/>
<dbReference type="InterPro" id="IPR036390">
    <property type="entry name" value="WH_DNA-bd_sf"/>
</dbReference>
<evidence type="ECO:0000256" key="1">
    <source>
        <dbReference type="ARBA" id="ARBA00009437"/>
    </source>
</evidence>
<evidence type="ECO:0000256" key="4">
    <source>
        <dbReference type="ARBA" id="ARBA00023163"/>
    </source>
</evidence>
<dbReference type="RefSeq" id="WP_167072190.1">
    <property type="nucleotide sequence ID" value="NZ_JAAOZC010000002.1"/>
</dbReference>
<gene>
    <name evidence="6" type="ORF">FHS31_000910</name>
</gene>
<dbReference type="Gene3D" id="3.40.190.10">
    <property type="entry name" value="Periplasmic binding protein-like II"/>
    <property type="match status" value="2"/>
</dbReference>
<dbReference type="EMBL" id="JAAOZC010000002">
    <property type="protein sequence ID" value="NIJ07314.1"/>
    <property type="molecule type" value="Genomic_DNA"/>
</dbReference>